<keyword evidence="5" id="KW-0460">Magnesium</keyword>
<evidence type="ECO:0000259" key="6">
    <source>
        <dbReference type="SMART" id="SM00852"/>
    </source>
</evidence>
<dbReference type="PANTHER" id="PTHR10192">
    <property type="entry name" value="MOLYBDOPTERIN BIOSYNTHESIS PROTEIN"/>
    <property type="match status" value="1"/>
</dbReference>
<reference evidence="8" key="1">
    <citation type="submission" date="2016-10" db="EMBL/GenBank/DDBJ databases">
        <authorList>
            <person name="Varghese N."/>
            <person name="Submissions S."/>
        </authorList>
    </citation>
    <scope>NUCLEOTIDE SEQUENCE [LARGE SCALE GENOMIC DNA]</scope>
    <source>
        <strain evidence="8">CGMCC 4.3516</strain>
    </source>
</reference>
<keyword evidence="5 7" id="KW-0808">Transferase</keyword>
<evidence type="ECO:0000256" key="1">
    <source>
        <dbReference type="ARBA" id="ARBA00002901"/>
    </source>
</evidence>
<comment type="pathway">
    <text evidence="5">Cofactor biosynthesis; molybdopterin biosynthesis.</text>
</comment>
<keyword evidence="8" id="KW-1185">Reference proteome</keyword>
<dbReference type="GO" id="GO:0006777">
    <property type="term" value="P:Mo-molybdopterin cofactor biosynthetic process"/>
    <property type="evidence" value="ECO:0007669"/>
    <property type="project" value="UniProtKB-UniRule"/>
</dbReference>
<comment type="function">
    <text evidence="1 5">Catalyzes the insertion of molybdate into adenylated molybdopterin with the concomitant release of AMP.</text>
</comment>
<dbReference type="OrthoDB" id="3196725at2"/>
<dbReference type="STRING" id="58114.SAMN05216270_10888"/>
<dbReference type="GO" id="GO:0061599">
    <property type="term" value="F:molybdopterin molybdotransferase activity"/>
    <property type="evidence" value="ECO:0007669"/>
    <property type="project" value="UniProtKB-UniRule"/>
</dbReference>
<dbReference type="Gene3D" id="3.40.980.10">
    <property type="entry name" value="MoaB/Mog-like domain"/>
    <property type="match status" value="1"/>
</dbReference>
<gene>
    <name evidence="7" type="ORF">SAMN05216270_10888</name>
</gene>
<accession>A0A1G6Y2C4</accession>
<feature type="domain" description="MoaB/Mog" evidence="6">
    <location>
        <begin position="173"/>
        <end position="312"/>
    </location>
</feature>
<dbReference type="UniPathway" id="UPA00344"/>
<dbReference type="EC" id="2.10.1.1" evidence="5"/>
<comment type="similarity">
    <text evidence="2 5">Belongs to the MoeA family.</text>
</comment>
<evidence type="ECO:0000256" key="5">
    <source>
        <dbReference type="RuleBase" id="RU365090"/>
    </source>
</evidence>
<organism evidence="7 8">
    <name type="scientific">Glycomyces harbinensis</name>
    <dbReference type="NCBI Taxonomy" id="58114"/>
    <lineage>
        <taxon>Bacteria</taxon>
        <taxon>Bacillati</taxon>
        <taxon>Actinomycetota</taxon>
        <taxon>Actinomycetes</taxon>
        <taxon>Glycomycetales</taxon>
        <taxon>Glycomycetaceae</taxon>
        <taxon>Glycomyces</taxon>
    </lineage>
</organism>
<dbReference type="EMBL" id="FNAD01000008">
    <property type="protein sequence ID" value="SDD84431.1"/>
    <property type="molecule type" value="Genomic_DNA"/>
</dbReference>
<proteinExistence type="inferred from homology"/>
<dbReference type="GO" id="GO:0005829">
    <property type="term" value="C:cytosol"/>
    <property type="evidence" value="ECO:0007669"/>
    <property type="project" value="TreeGrafter"/>
</dbReference>
<dbReference type="AlphaFoldDB" id="A0A1G6Y2C4"/>
<evidence type="ECO:0000256" key="2">
    <source>
        <dbReference type="ARBA" id="ARBA00010763"/>
    </source>
</evidence>
<keyword evidence="3 5" id="KW-0500">Molybdenum</keyword>
<dbReference type="Proteomes" id="UP000198949">
    <property type="component" value="Unassembled WGS sequence"/>
</dbReference>
<comment type="cofactor">
    <cofactor evidence="5">
        <name>Mg(2+)</name>
        <dbReference type="ChEBI" id="CHEBI:18420"/>
    </cofactor>
</comment>
<dbReference type="CDD" id="cd00887">
    <property type="entry name" value="MoeA"/>
    <property type="match status" value="1"/>
</dbReference>
<comment type="catalytic activity">
    <reaction evidence="4">
        <text>adenylyl-molybdopterin + molybdate = Mo-molybdopterin + AMP + H(+)</text>
        <dbReference type="Rhea" id="RHEA:35047"/>
        <dbReference type="ChEBI" id="CHEBI:15378"/>
        <dbReference type="ChEBI" id="CHEBI:36264"/>
        <dbReference type="ChEBI" id="CHEBI:62727"/>
        <dbReference type="ChEBI" id="CHEBI:71302"/>
        <dbReference type="ChEBI" id="CHEBI:456215"/>
        <dbReference type="EC" id="2.10.1.1"/>
    </reaction>
</comment>
<dbReference type="InterPro" id="IPR038987">
    <property type="entry name" value="MoeA-like"/>
</dbReference>
<evidence type="ECO:0000313" key="7">
    <source>
        <dbReference type="EMBL" id="SDD84431.1"/>
    </source>
</evidence>
<dbReference type="SMART" id="SM00852">
    <property type="entry name" value="MoCF_biosynth"/>
    <property type="match status" value="1"/>
</dbReference>
<dbReference type="RefSeq" id="WP_091036313.1">
    <property type="nucleotide sequence ID" value="NZ_FNAD01000008.1"/>
</dbReference>
<dbReference type="InterPro" id="IPR001453">
    <property type="entry name" value="MoaB/Mog_dom"/>
</dbReference>
<evidence type="ECO:0000256" key="3">
    <source>
        <dbReference type="ARBA" id="ARBA00022505"/>
    </source>
</evidence>
<evidence type="ECO:0000313" key="8">
    <source>
        <dbReference type="Proteomes" id="UP000198949"/>
    </source>
</evidence>
<dbReference type="InterPro" id="IPR036135">
    <property type="entry name" value="MoeA_linker/N_sf"/>
</dbReference>
<dbReference type="Pfam" id="PF03453">
    <property type="entry name" value="MoeA_N"/>
    <property type="match status" value="1"/>
</dbReference>
<dbReference type="Gene3D" id="3.90.105.10">
    <property type="entry name" value="Molybdopterin biosynthesis moea protein, domain 2"/>
    <property type="match status" value="1"/>
</dbReference>
<dbReference type="InterPro" id="IPR036688">
    <property type="entry name" value="MoeA_C_domain_IV_sf"/>
</dbReference>
<dbReference type="SUPFAM" id="SSF53218">
    <property type="entry name" value="Molybdenum cofactor biosynthesis proteins"/>
    <property type="match status" value="1"/>
</dbReference>
<protein>
    <recommendedName>
        <fullName evidence="5">Molybdopterin molybdenumtransferase</fullName>
        <ecNumber evidence="5">2.10.1.1</ecNumber>
    </recommendedName>
</protein>
<dbReference type="GO" id="GO:0046872">
    <property type="term" value="F:metal ion binding"/>
    <property type="evidence" value="ECO:0007669"/>
    <property type="project" value="UniProtKB-UniRule"/>
</dbReference>
<evidence type="ECO:0000256" key="4">
    <source>
        <dbReference type="ARBA" id="ARBA00047317"/>
    </source>
</evidence>
<dbReference type="Gene3D" id="2.40.340.10">
    <property type="entry name" value="MoeA, C-terminal, domain IV"/>
    <property type="match status" value="1"/>
</dbReference>
<keyword evidence="5" id="KW-0479">Metal-binding</keyword>
<keyword evidence="5" id="KW-0501">Molybdenum cofactor biosynthesis</keyword>
<dbReference type="InterPro" id="IPR005110">
    <property type="entry name" value="MoeA_linker/N"/>
</dbReference>
<sequence>MSDTANPTPWAEARETAWAAGYAARPAATELPFDQALGSALAAPLVAVSDLPAFPTSAVDGWAVAGPGPWRIGGAVLAGQVPEALEAGRAVKIATGAQVPQGAEGIIRLEHSLAGEDGLVEGPAAPEWREAGEEAGHGEELLPAGTPVTPPVIGLAAAAGHLTLPAHGRPDARVVVFGDELLTSGVSDKGRVRDSLGPMVPHMLAAAGAETGPSLGPVEDTLEAHVAALREALGAADLVCTTGGTMVGPVDHLHAALAEIGAEYVLNTVAVRPGFPMLLARTGNGKFIAGLPGNPQSAVIAVVTVVAPLLAGLRGLPLPPLGSIVLAEDVPGRGDFTHLALVDPAGRRLAHHGSAMLRGLAGAAGFAVVGPDDHATAGAAVALAHVPGVRS</sequence>
<dbReference type="Gene3D" id="2.170.190.11">
    <property type="entry name" value="Molybdopterin biosynthesis moea protein, domain 3"/>
    <property type="match status" value="1"/>
</dbReference>
<dbReference type="InterPro" id="IPR036425">
    <property type="entry name" value="MoaB/Mog-like_dom_sf"/>
</dbReference>
<dbReference type="Pfam" id="PF00994">
    <property type="entry name" value="MoCF_biosynth"/>
    <property type="match status" value="1"/>
</dbReference>
<dbReference type="SUPFAM" id="SSF63882">
    <property type="entry name" value="MoeA N-terminal region -like"/>
    <property type="match status" value="1"/>
</dbReference>
<dbReference type="PANTHER" id="PTHR10192:SF5">
    <property type="entry name" value="GEPHYRIN"/>
    <property type="match status" value="1"/>
</dbReference>
<name>A0A1G6Y2C4_9ACTN</name>